<dbReference type="PANTHER" id="PTHR24148">
    <property type="entry name" value="ANKYRIN REPEAT DOMAIN-CONTAINING PROTEIN 39 HOMOLOG-RELATED"/>
    <property type="match status" value="1"/>
</dbReference>
<dbReference type="InterPro" id="IPR052895">
    <property type="entry name" value="HetReg/Transcr_Mod"/>
</dbReference>
<proteinExistence type="predicted"/>
<dbReference type="OrthoDB" id="5303367at2759"/>
<gene>
    <name evidence="3" type="ORF">BJ212DRAFT_1587148</name>
</gene>
<evidence type="ECO:0000256" key="1">
    <source>
        <dbReference type="SAM" id="SignalP"/>
    </source>
</evidence>
<protein>
    <recommendedName>
        <fullName evidence="2">Heterokaryon incompatibility domain-containing protein</fullName>
    </recommendedName>
</protein>
<comment type="caution">
    <text evidence="3">The sequence shown here is derived from an EMBL/GenBank/DDBJ whole genome shotgun (WGS) entry which is preliminary data.</text>
</comment>
<dbReference type="PANTHER" id="PTHR24148:SF64">
    <property type="entry name" value="HETEROKARYON INCOMPATIBILITY DOMAIN-CONTAINING PROTEIN"/>
    <property type="match status" value="1"/>
</dbReference>
<name>A0A9P7EDA3_9AGAM</name>
<keyword evidence="1" id="KW-0732">Signal</keyword>
<dbReference type="EMBL" id="JABBWG010000012">
    <property type="protein sequence ID" value="KAG1818116.1"/>
    <property type="molecule type" value="Genomic_DNA"/>
</dbReference>
<evidence type="ECO:0000313" key="4">
    <source>
        <dbReference type="Proteomes" id="UP000807769"/>
    </source>
</evidence>
<dbReference type="AlphaFoldDB" id="A0A9P7EDA3"/>
<evidence type="ECO:0000259" key="2">
    <source>
        <dbReference type="Pfam" id="PF06985"/>
    </source>
</evidence>
<feature type="signal peptide" evidence="1">
    <location>
        <begin position="1"/>
        <end position="17"/>
    </location>
</feature>
<reference evidence="3" key="1">
    <citation type="journal article" date="2020" name="New Phytol.">
        <title>Comparative genomics reveals dynamic genome evolution in host specialist ectomycorrhizal fungi.</title>
        <authorList>
            <person name="Lofgren L.A."/>
            <person name="Nguyen N.H."/>
            <person name="Vilgalys R."/>
            <person name="Ruytinx J."/>
            <person name="Liao H.L."/>
            <person name="Branco S."/>
            <person name="Kuo A."/>
            <person name="LaButti K."/>
            <person name="Lipzen A."/>
            <person name="Andreopoulos W."/>
            <person name="Pangilinan J."/>
            <person name="Riley R."/>
            <person name="Hundley H."/>
            <person name="Na H."/>
            <person name="Barry K."/>
            <person name="Grigoriev I.V."/>
            <person name="Stajich J.E."/>
            <person name="Kennedy P.G."/>
        </authorList>
    </citation>
    <scope>NUCLEOTIDE SEQUENCE</scope>
    <source>
        <strain evidence="3">MN1</strain>
    </source>
</reference>
<feature type="chain" id="PRO_5040422536" description="Heterokaryon incompatibility domain-containing protein" evidence="1">
    <location>
        <begin position="18"/>
        <end position="667"/>
    </location>
</feature>
<dbReference type="GeneID" id="64636414"/>
<evidence type="ECO:0000313" key="3">
    <source>
        <dbReference type="EMBL" id="KAG1818116.1"/>
    </source>
</evidence>
<feature type="domain" description="Heterokaryon incompatibility" evidence="2">
    <location>
        <begin position="251"/>
        <end position="340"/>
    </location>
</feature>
<sequence length="667" mass="76334">MIEILVLLLVGVLEVLRLEPQYSKLVRVHNQVVNAVSNLPANLGLPVTTLYAVTTHGGLPVVHQLVGNLKLTRRTFWYLLAAFRWLRTFLQVRLGSSRNLDGQSSIAKPDRARVAWINAMQKFDALDQSTDALSAPRHVPTRLINIFTGQVEAIQNDTTKRYVIASYLWNPDRFTGTSEHYSGLWDDIPQAPTFDDWFRLTCLMHPNIVQAVDAEERELDRLHCPSEVPAGLSREYLREIFFLVAREALLMGLEYVWMDSICVNQADPEDVAREIPRMSDYYSNAACCVAVSEALRRRYATAEGPSQDDAGPESRSDQAWRRIITWMKGYHAKRVWVFQETYLARKVVVRARNIRIDANELVRTSDSVSPRSRILLSITSDEFPISLPISNWDRPMSPELCLQYCRKRDCSFLHDNVYGILGLFPFKIRNSLPVDYQLSPGIILAIFSYLRVRDGDLSALLTLQHEFYERDEPGLGVSWFPAGFGWQPKDIFGVTPHAELLSHVDPEGILHMSMYHLEVEKVATSLSFASIAVEHDDLNIEIHLMPRYAELFRKRPPQTGIYIVGGILEPSNSGREPSFFGPPTLRQQIASKEREERERFLNRKAKKGEVVLATFGEQSWSFDDVPNWWFWLLLATDDEGKTWRRFGIAISHEVNTGSIARKRFSIR</sequence>
<dbReference type="Pfam" id="PF06985">
    <property type="entry name" value="HET"/>
    <property type="match status" value="1"/>
</dbReference>
<dbReference type="InterPro" id="IPR010730">
    <property type="entry name" value="HET"/>
</dbReference>
<organism evidence="3 4">
    <name type="scientific">Suillus subaureus</name>
    <dbReference type="NCBI Taxonomy" id="48587"/>
    <lineage>
        <taxon>Eukaryota</taxon>
        <taxon>Fungi</taxon>
        <taxon>Dikarya</taxon>
        <taxon>Basidiomycota</taxon>
        <taxon>Agaricomycotina</taxon>
        <taxon>Agaricomycetes</taxon>
        <taxon>Agaricomycetidae</taxon>
        <taxon>Boletales</taxon>
        <taxon>Suillineae</taxon>
        <taxon>Suillaceae</taxon>
        <taxon>Suillus</taxon>
    </lineage>
</organism>
<keyword evidence="4" id="KW-1185">Reference proteome</keyword>
<dbReference type="RefSeq" id="XP_041194176.1">
    <property type="nucleotide sequence ID" value="XM_041342398.1"/>
</dbReference>
<accession>A0A9P7EDA3</accession>
<dbReference type="Proteomes" id="UP000807769">
    <property type="component" value="Unassembled WGS sequence"/>
</dbReference>